<keyword evidence="2" id="KW-1133">Transmembrane helix</keyword>
<dbReference type="InterPro" id="IPR036396">
    <property type="entry name" value="Cyt_P450_sf"/>
</dbReference>
<name>A0A913XNV3_EXADI</name>
<keyword evidence="2" id="KW-0472">Membrane</keyword>
<keyword evidence="2" id="KW-0812">Transmembrane</keyword>
<dbReference type="GO" id="GO:0016705">
    <property type="term" value="F:oxidoreductase activity, acting on paired donors, with incorporation or reduction of molecular oxygen"/>
    <property type="evidence" value="ECO:0007669"/>
    <property type="project" value="InterPro"/>
</dbReference>
<reference evidence="3" key="1">
    <citation type="submission" date="2022-11" db="UniProtKB">
        <authorList>
            <consortium name="EnsemblMetazoa"/>
        </authorList>
    </citation>
    <scope>IDENTIFICATION</scope>
</reference>
<dbReference type="Gene3D" id="1.10.630.10">
    <property type="entry name" value="Cytochrome P450"/>
    <property type="match status" value="1"/>
</dbReference>
<accession>A0A913XNV3</accession>
<dbReference type="RefSeq" id="XP_020907813.1">
    <property type="nucleotide sequence ID" value="XM_021052154.2"/>
</dbReference>
<organism evidence="3 4">
    <name type="scientific">Exaiptasia diaphana</name>
    <name type="common">Tropical sea anemone</name>
    <name type="synonym">Aiptasia pulchella</name>
    <dbReference type="NCBI Taxonomy" id="2652724"/>
    <lineage>
        <taxon>Eukaryota</taxon>
        <taxon>Metazoa</taxon>
        <taxon>Cnidaria</taxon>
        <taxon>Anthozoa</taxon>
        <taxon>Hexacorallia</taxon>
        <taxon>Actiniaria</taxon>
        <taxon>Aiptasiidae</taxon>
        <taxon>Exaiptasia</taxon>
    </lineage>
</organism>
<dbReference type="AlphaFoldDB" id="A0A913XNV3"/>
<dbReference type="GO" id="GO:0005506">
    <property type="term" value="F:iron ion binding"/>
    <property type="evidence" value="ECO:0007669"/>
    <property type="project" value="InterPro"/>
</dbReference>
<dbReference type="OrthoDB" id="1470350at2759"/>
<comment type="similarity">
    <text evidence="1">Belongs to the cytochrome P450 family.</text>
</comment>
<dbReference type="GO" id="GO:0004497">
    <property type="term" value="F:monooxygenase activity"/>
    <property type="evidence" value="ECO:0007669"/>
    <property type="project" value="InterPro"/>
</dbReference>
<evidence type="ECO:0000256" key="1">
    <source>
        <dbReference type="ARBA" id="ARBA00010617"/>
    </source>
</evidence>
<evidence type="ECO:0008006" key="5">
    <source>
        <dbReference type="Google" id="ProtNLM"/>
    </source>
</evidence>
<dbReference type="GO" id="GO:0020037">
    <property type="term" value="F:heme binding"/>
    <property type="evidence" value="ECO:0007669"/>
    <property type="project" value="InterPro"/>
</dbReference>
<dbReference type="InterPro" id="IPR050121">
    <property type="entry name" value="Cytochrome_P450_monoxygenase"/>
</dbReference>
<dbReference type="PANTHER" id="PTHR24305">
    <property type="entry name" value="CYTOCHROME P450"/>
    <property type="match status" value="1"/>
</dbReference>
<evidence type="ECO:0000313" key="3">
    <source>
        <dbReference type="EnsemblMetazoa" id="XP_020907813.1"/>
    </source>
</evidence>
<dbReference type="SUPFAM" id="SSF48264">
    <property type="entry name" value="Cytochrome P450"/>
    <property type="match status" value="1"/>
</dbReference>
<protein>
    <recommendedName>
        <fullName evidence="5">Cytochrome P450</fullName>
    </recommendedName>
</protein>
<dbReference type="Proteomes" id="UP000887567">
    <property type="component" value="Unplaced"/>
</dbReference>
<dbReference type="EnsemblMetazoa" id="XM_021052154.2">
    <property type="protein sequence ID" value="XP_020907813.1"/>
    <property type="gene ID" value="LOC110245857"/>
</dbReference>
<evidence type="ECO:0000256" key="2">
    <source>
        <dbReference type="SAM" id="Phobius"/>
    </source>
</evidence>
<dbReference type="KEGG" id="epa:110245857"/>
<feature type="transmembrane region" description="Helical" evidence="2">
    <location>
        <begin position="16"/>
        <end position="34"/>
    </location>
</feature>
<sequence>MILEFLNEIFRRLQSITWQSVILTLIACFAAWVIHKIIQEKLSPLSKIPSPPGRLPFFGHLFTLIEAGNAHYKVQDWHGKYGPIIRFNSGLGFGIGAERVVVYGADLIKQVLVTNSYKFDRSTFIKSLVPGSGNGLFASNGKDHARQRKMINPAFNIANLRTFVPAFVDCTFDLVKVRKELLCMEQI</sequence>
<proteinExistence type="inferred from homology"/>
<dbReference type="Pfam" id="PF00067">
    <property type="entry name" value="p450"/>
    <property type="match status" value="1"/>
</dbReference>
<dbReference type="PANTHER" id="PTHR24305:SF166">
    <property type="entry name" value="CYTOCHROME P450 12A4, MITOCHONDRIAL-RELATED"/>
    <property type="match status" value="1"/>
</dbReference>
<dbReference type="OMA" id="THYDVAR"/>
<dbReference type="InterPro" id="IPR001128">
    <property type="entry name" value="Cyt_P450"/>
</dbReference>
<keyword evidence="4" id="KW-1185">Reference proteome</keyword>
<evidence type="ECO:0000313" key="4">
    <source>
        <dbReference type="Proteomes" id="UP000887567"/>
    </source>
</evidence>
<dbReference type="GeneID" id="110245857"/>